<keyword evidence="8" id="KW-1279">T cell receptor</keyword>
<dbReference type="SMART" id="SM00409">
    <property type="entry name" value="IG"/>
    <property type="match status" value="1"/>
</dbReference>
<feature type="domain" description="Ig-like" evidence="10">
    <location>
        <begin position="15"/>
        <end position="111"/>
    </location>
</feature>
<evidence type="ECO:0000259" key="10">
    <source>
        <dbReference type="PROSITE" id="PS50835"/>
    </source>
</evidence>
<keyword evidence="5" id="KW-1015">Disulfide bond</keyword>
<dbReference type="InterPro" id="IPR013106">
    <property type="entry name" value="Ig_V-set"/>
</dbReference>
<dbReference type="InterPro" id="IPR051896">
    <property type="entry name" value="TCR_alpha_variable"/>
</dbReference>
<dbReference type="InterPro" id="IPR036179">
    <property type="entry name" value="Ig-like_dom_sf"/>
</dbReference>
<dbReference type="SUPFAM" id="SSF48726">
    <property type="entry name" value="Immunoglobulin"/>
    <property type="match status" value="1"/>
</dbReference>
<dbReference type="PANTHER" id="PTHR19339">
    <property type="entry name" value="T CELL RECEPTOR ALPHA VARIABLE 39"/>
    <property type="match status" value="1"/>
</dbReference>
<dbReference type="SMART" id="SM00406">
    <property type="entry name" value="IGv"/>
    <property type="match status" value="1"/>
</dbReference>
<keyword evidence="2" id="KW-1003">Cell membrane</keyword>
<evidence type="ECO:0000256" key="1">
    <source>
        <dbReference type="ARBA" id="ARBA00004236"/>
    </source>
</evidence>
<dbReference type="InterPro" id="IPR013783">
    <property type="entry name" value="Ig-like_fold"/>
</dbReference>
<reference evidence="11" key="3">
    <citation type="submission" date="2025-09" db="UniProtKB">
        <authorList>
            <consortium name="Ensembl"/>
        </authorList>
    </citation>
    <scope>IDENTIFICATION</scope>
</reference>
<evidence type="ECO:0000313" key="11">
    <source>
        <dbReference type="Ensembl" id="ENSSSUP00005009119.1"/>
    </source>
</evidence>
<accession>A0A673TJD3</accession>
<dbReference type="Proteomes" id="UP000472268">
    <property type="component" value="Chromosome 9"/>
</dbReference>
<dbReference type="GO" id="GO:0042101">
    <property type="term" value="C:T cell receptor complex"/>
    <property type="evidence" value="ECO:0007669"/>
    <property type="project" value="UniProtKB-KW"/>
</dbReference>
<sequence>MKRPWGAVLGLLWVPVCWVRGVEVEQRPPALSVQEGASSTLSCNFSSSVSSLQWFRQNPGGGGLTQLFYIASGMKQDGRLECTLNSKERHSSLHIRASRQEDSATYLCAVEAQCSLLPCSLSPKCSWARSPGSSARTPSYLSSICTVCLGPSGFLQAQNWWRCALPIYYYKIKVCVCALHKTHWRDVSSFFFFNF</sequence>
<reference evidence="11 12" key="1">
    <citation type="submission" date="2019-05" db="EMBL/GenBank/DDBJ databases">
        <title>A Chromosome-scale Meerkat (S. suricatta) Genome Assembly.</title>
        <authorList>
            <person name="Dudchenko O."/>
            <person name="Lieberman Aiden E."/>
            <person name="Tung J."/>
            <person name="Barreiro L.B."/>
            <person name="Clutton-Brock T.H."/>
        </authorList>
    </citation>
    <scope>NUCLEOTIDE SEQUENCE [LARGE SCALE GENOMIC DNA]</scope>
</reference>
<protein>
    <recommendedName>
        <fullName evidence="10">Ig-like domain-containing protein</fullName>
    </recommendedName>
</protein>
<dbReference type="AlphaFoldDB" id="A0A673TJD3"/>
<dbReference type="Pfam" id="PF07686">
    <property type="entry name" value="V-set"/>
    <property type="match status" value="1"/>
</dbReference>
<dbReference type="Ensembl" id="ENSSSUT00005010477.1">
    <property type="protein sequence ID" value="ENSSSUP00005009119.1"/>
    <property type="gene ID" value="ENSSSUG00005005886.1"/>
</dbReference>
<evidence type="ECO:0000256" key="8">
    <source>
        <dbReference type="ARBA" id="ARBA00043266"/>
    </source>
</evidence>
<dbReference type="InterPro" id="IPR003599">
    <property type="entry name" value="Ig_sub"/>
</dbReference>
<proteinExistence type="predicted"/>
<dbReference type="PANTHER" id="PTHR19339:SF5">
    <property type="entry name" value="IG-LIKE DOMAIN-CONTAINING PROTEIN"/>
    <property type="match status" value="1"/>
</dbReference>
<dbReference type="Gene3D" id="2.60.40.10">
    <property type="entry name" value="Immunoglobulins"/>
    <property type="match status" value="1"/>
</dbReference>
<keyword evidence="4" id="KW-0472">Membrane</keyword>
<comment type="subcellular location">
    <subcellularLocation>
        <location evidence="1">Cell membrane</location>
    </subcellularLocation>
</comment>
<evidence type="ECO:0000256" key="5">
    <source>
        <dbReference type="ARBA" id="ARBA00023157"/>
    </source>
</evidence>
<evidence type="ECO:0000256" key="7">
    <source>
        <dbReference type="ARBA" id="ARBA00038651"/>
    </source>
</evidence>
<evidence type="ECO:0000256" key="6">
    <source>
        <dbReference type="ARBA" id="ARBA00023180"/>
    </source>
</evidence>
<keyword evidence="3 9" id="KW-0732">Signal</keyword>
<reference evidence="11" key="2">
    <citation type="submission" date="2025-08" db="UniProtKB">
        <authorList>
            <consortium name="Ensembl"/>
        </authorList>
    </citation>
    <scope>IDENTIFICATION</scope>
</reference>
<name>A0A673TJD3_SURSU</name>
<evidence type="ECO:0000256" key="9">
    <source>
        <dbReference type="SAM" id="SignalP"/>
    </source>
</evidence>
<evidence type="ECO:0000256" key="2">
    <source>
        <dbReference type="ARBA" id="ARBA00022475"/>
    </source>
</evidence>
<evidence type="ECO:0000256" key="4">
    <source>
        <dbReference type="ARBA" id="ARBA00023136"/>
    </source>
</evidence>
<evidence type="ECO:0000256" key="3">
    <source>
        <dbReference type="ARBA" id="ARBA00022729"/>
    </source>
</evidence>
<feature type="chain" id="PRO_5025429608" description="Ig-like domain-containing protein" evidence="9">
    <location>
        <begin position="22"/>
        <end position="195"/>
    </location>
</feature>
<evidence type="ECO:0000313" key="12">
    <source>
        <dbReference type="Proteomes" id="UP000472268"/>
    </source>
</evidence>
<comment type="subunit">
    <text evidence="7">Alpha-beta TR is a heterodimer composed of an alpha and beta chain; disulfide-linked. The alpha-beta TR is associated with the transmembrane signaling CD3 coreceptor proteins to form the TR-CD3 (TcR or TCR). The assembly of alpha-beta TR heterodimers with CD3 occurs in the endoplasmic reticulum where a single alpha-beta TR heterodimer associates with one CD3D-CD3E heterodimer, one CD3G-CD3E heterodimer and one CD247 homodimer forming a stable octameric structure. CD3D-CD3E and CD3G-CD3E heterodimers preferentially associate with TR alpha and TR beta chains, respectively. The association of the CD247 homodimer is the last step of TcR assembly in the endoplasmic reticulum and is required for transport to the cell surface.</text>
</comment>
<keyword evidence="8" id="KW-1064">Adaptive immunity</keyword>
<dbReference type="PROSITE" id="PS50835">
    <property type="entry name" value="IG_LIKE"/>
    <property type="match status" value="1"/>
</dbReference>
<keyword evidence="8" id="KW-0391">Immunity</keyword>
<keyword evidence="6" id="KW-0325">Glycoprotein</keyword>
<dbReference type="InterPro" id="IPR007110">
    <property type="entry name" value="Ig-like_dom"/>
</dbReference>
<organism evidence="11 12">
    <name type="scientific">Suricata suricatta</name>
    <name type="common">Meerkat</name>
    <dbReference type="NCBI Taxonomy" id="37032"/>
    <lineage>
        <taxon>Eukaryota</taxon>
        <taxon>Metazoa</taxon>
        <taxon>Chordata</taxon>
        <taxon>Craniata</taxon>
        <taxon>Vertebrata</taxon>
        <taxon>Euteleostomi</taxon>
        <taxon>Mammalia</taxon>
        <taxon>Eutheria</taxon>
        <taxon>Laurasiatheria</taxon>
        <taxon>Carnivora</taxon>
        <taxon>Feliformia</taxon>
        <taxon>Herpestidae</taxon>
        <taxon>Suricata</taxon>
    </lineage>
</organism>
<feature type="signal peptide" evidence="9">
    <location>
        <begin position="1"/>
        <end position="21"/>
    </location>
</feature>
<keyword evidence="12" id="KW-1185">Reference proteome</keyword>